<dbReference type="EMBL" id="CP019437">
    <property type="protein sequence ID" value="AQS48816.1"/>
    <property type="molecule type" value="Genomic_DNA"/>
</dbReference>
<feature type="domain" description="Right handed beta helix" evidence="1">
    <location>
        <begin position="164"/>
        <end position="324"/>
    </location>
</feature>
<dbReference type="RefSeq" id="WP_075775637.1">
    <property type="nucleotide sequence ID" value="NZ_CP019437.1"/>
</dbReference>
<dbReference type="SMART" id="SM00710">
    <property type="entry name" value="PbH1"/>
    <property type="match status" value="5"/>
</dbReference>
<accession>A0ABN4X8M5</accession>
<protein>
    <recommendedName>
        <fullName evidence="1">Right handed beta helix domain-containing protein</fullName>
    </recommendedName>
</protein>
<dbReference type="InterPro" id="IPR013783">
    <property type="entry name" value="Ig-like_fold"/>
</dbReference>
<gene>
    <name evidence="2" type="ORF">BMG03_14200</name>
</gene>
<dbReference type="SUPFAM" id="SSF51126">
    <property type="entry name" value="Pectin lyase-like"/>
    <property type="match status" value="1"/>
</dbReference>
<dbReference type="InterPro" id="IPR011050">
    <property type="entry name" value="Pectin_lyase_fold/virulence"/>
</dbReference>
<name>A0ABN4X8M5_9RHOB</name>
<evidence type="ECO:0000313" key="3">
    <source>
        <dbReference type="Proteomes" id="UP000185622"/>
    </source>
</evidence>
<dbReference type="InterPro" id="IPR012334">
    <property type="entry name" value="Pectin_lyas_fold"/>
</dbReference>
<dbReference type="Gene3D" id="2.60.40.10">
    <property type="entry name" value="Immunoglobulins"/>
    <property type="match status" value="1"/>
</dbReference>
<organism evidence="2 3">
    <name type="scientific">Thioclava nitratireducens</name>
    <dbReference type="NCBI Taxonomy" id="1915078"/>
    <lineage>
        <taxon>Bacteria</taxon>
        <taxon>Pseudomonadati</taxon>
        <taxon>Pseudomonadota</taxon>
        <taxon>Alphaproteobacteria</taxon>
        <taxon>Rhodobacterales</taxon>
        <taxon>Paracoccaceae</taxon>
        <taxon>Thioclava</taxon>
    </lineage>
</organism>
<dbReference type="Pfam" id="PF13229">
    <property type="entry name" value="Beta_helix"/>
    <property type="match status" value="1"/>
</dbReference>
<proteinExistence type="predicted"/>
<dbReference type="Gene3D" id="2.160.20.10">
    <property type="entry name" value="Single-stranded right-handed beta-helix, Pectin lyase-like"/>
    <property type="match status" value="1"/>
</dbReference>
<evidence type="ECO:0000313" key="2">
    <source>
        <dbReference type="EMBL" id="AQS48816.1"/>
    </source>
</evidence>
<evidence type="ECO:0000259" key="1">
    <source>
        <dbReference type="Pfam" id="PF13229"/>
    </source>
</evidence>
<dbReference type="InterPro" id="IPR039448">
    <property type="entry name" value="Beta_helix"/>
</dbReference>
<reference evidence="2 3" key="1">
    <citation type="submission" date="2017-01" db="EMBL/GenBank/DDBJ databases">
        <title>The complete genome sequence of a sulfur-oxidizing marine bacterium Thioclava sp. 25B10_4T.</title>
        <authorList>
            <person name="Liu Y."/>
            <person name="Lai Q."/>
            <person name="Shao Z."/>
        </authorList>
    </citation>
    <scope>NUCLEOTIDE SEQUENCE [LARGE SCALE GENOMIC DNA]</scope>
    <source>
        <strain evidence="2 3">25B10_4</strain>
    </source>
</reference>
<dbReference type="InterPro" id="IPR006626">
    <property type="entry name" value="PbH1"/>
</dbReference>
<keyword evidence="3" id="KW-1185">Reference proteome</keyword>
<dbReference type="Proteomes" id="UP000185622">
    <property type="component" value="Chromosome"/>
</dbReference>
<sequence>MEQIAFTTRHAARVGWRGLLAVGFVMLGAWPAMARDWQVSDTEALARIGAKLEPGDTVLIAPGDYDALELRGMAGREDAPITFRSADPGNPAVIARMDLQEVSHVVIEAVMFDYRYAEGDRSNTRPFQVFTTRNLTIRNVVFDGDLAPPDPELIEQGPLPTAFGLAVRASTGITVESSEFRRFYRGAIFTDCTDLNLVGNDIHDMRMDGLNFAQIERAEIAGNHIHDFRRAVASGDHADMIQFWTAGTERPSRDIAIRGNLLNSGEGGFTQSILMRNELVDRGKAGAEMFYRNVEISGNVIINAHLHGITLGEADGVKIANNTLIHDVYSEGEKRDPVLWIPQIRVARDARAVEIARNAVSEIAGPAGQPDWRVRDNLLIQDVTPQRAGYYDDIFVAARTGAPREIGNYAYLPSGPLAGSGIGAPMLDILGGPDAFQPVMRFARGEGGGTTLQFDARASVLPEGVDPAEVAYEWQIDGQTSLDGVQVPVGFRMPGRHKVTLSLTLPDGRSAQSTGYVMVREDRILSYDPQLGRVISHAGSQPKVLDSIPLSPGALEFGLGGGAVVIPREMVAPLFGADRFSLHMSLRAMGDYKSAGELLRLHQSLIVRVTGRGTFEVEFWPESGQRLFLRTKRVPIYDGKWHDITFRYASEDSLFEVLAGEEVIGKGTVSGRLKPMEYWGLALGNPFGKGSFHGELEALDLTASRPAVSGAMR</sequence>